<dbReference type="EMBL" id="FMIA01000002">
    <property type="protein sequence ID" value="SCL55895.1"/>
    <property type="molecule type" value="Genomic_DNA"/>
</dbReference>
<dbReference type="AlphaFoldDB" id="A0A1C6UPC1"/>
<evidence type="ECO:0000313" key="2">
    <source>
        <dbReference type="Proteomes" id="UP000198937"/>
    </source>
</evidence>
<organism evidence="1 2">
    <name type="scientific">Micromonospora yangpuensis</name>
    <dbReference type="NCBI Taxonomy" id="683228"/>
    <lineage>
        <taxon>Bacteria</taxon>
        <taxon>Bacillati</taxon>
        <taxon>Actinomycetota</taxon>
        <taxon>Actinomycetes</taxon>
        <taxon>Micromonosporales</taxon>
        <taxon>Micromonosporaceae</taxon>
        <taxon>Micromonospora</taxon>
    </lineage>
</organism>
<keyword evidence="2" id="KW-1185">Reference proteome</keyword>
<protein>
    <submittedName>
        <fullName evidence="1">Uncharacterized protein</fullName>
    </submittedName>
</protein>
<dbReference type="STRING" id="683228.GA0070617_3087"/>
<gene>
    <name evidence="1" type="ORF">GA0070617_3087</name>
</gene>
<dbReference type="Proteomes" id="UP000198937">
    <property type="component" value="Unassembled WGS sequence"/>
</dbReference>
<dbReference type="RefSeq" id="WP_229688356.1">
    <property type="nucleotide sequence ID" value="NZ_BMMJ01000005.1"/>
</dbReference>
<accession>A0A1C6UPC1</accession>
<sequence>MASRATSAAAGSPRVISVIAVRAYGRWRTSAGAMLSAAIRAWPAAVGSPAESGLE</sequence>
<reference evidence="2" key="1">
    <citation type="submission" date="2016-06" db="EMBL/GenBank/DDBJ databases">
        <authorList>
            <person name="Varghese N."/>
            <person name="Submissions Spin"/>
        </authorList>
    </citation>
    <scope>NUCLEOTIDE SEQUENCE [LARGE SCALE GENOMIC DNA]</scope>
    <source>
        <strain evidence="2">DSM 45577</strain>
    </source>
</reference>
<proteinExistence type="predicted"/>
<evidence type="ECO:0000313" key="1">
    <source>
        <dbReference type="EMBL" id="SCL55895.1"/>
    </source>
</evidence>
<name>A0A1C6UPC1_9ACTN</name>